<accession>A0A7Y8GSC5</accession>
<name>A0A7Y8GSC5_9BURK</name>
<dbReference type="Proteomes" id="UP000545507">
    <property type="component" value="Unassembled WGS sequence"/>
</dbReference>
<dbReference type="RefSeq" id="WP_177132644.1">
    <property type="nucleotide sequence ID" value="NZ_VYGV01000001.1"/>
</dbReference>
<protein>
    <submittedName>
        <fullName evidence="1">DUF2855 family protein</fullName>
    </submittedName>
</protein>
<gene>
    <name evidence="1" type="ORF">F3K02_01780</name>
</gene>
<dbReference type="Pfam" id="PF11017">
    <property type="entry name" value="DUF2855"/>
    <property type="match status" value="1"/>
</dbReference>
<comment type="caution">
    <text evidence="1">The sequence shown here is derived from an EMBL/GenBank/DDBJ whole genome shotgun (WGS) entry which is preliminary data.</text>
</comment>
<organism evidence="1 2">
    <name type="scientific">Hydrogenophaga aromaticivorans</name>
    <dbReference type="NCBI Taxonomy" id="2610898"/>
    <lineage>
        <taxon>Bacteria</taxon>
        <taxon>Pseudomonadati</taxon>
        <taxon>Pseudomonadota</taxon>
        <taxon>Betaproteobacteria</taxon>
        <taxon>Burkholderiales</taxon>
        <taxon>Comamonadaceae</taxon>
        <taxon>Hydrogenophaga</taxon>
    </lineage>
</organism>
<keyword evidence="2" id="KW-1185">Reference proteome</keyword>
<dbReference type="EMBL" id="VYGV01000001">
    <property type="protein sequence ID" value="NWF43984.1"/>
    <property type="molecule type" value="Genomic_DNA"/>
</dbReference>
<proteinExistence type="predicted"/>
<evidence type="ECO:0000313" key="1">
    <source>
        <dbReference type="EMBL" id="NWF43984.1"/>
    </source>
</evidence>
<reference evidence="1 2" key="1">
    <citation type="submission" date="2019-09" db="EMBL/GenBank/DDBJ databases">
        <title>Hydrogenophaga aromatica sp. nov., isolated from a para-xylene-degrading enrichment culture.</title>
        <authorList>
            <person name="Tancsics A."/>
            <person name="Banerjee S."/>
        </authorList>
    </citation>
    <scope>NUCLEOTIDE SEQUENCE [LARGE SCALE GENOMIC DNA]</scope>
    <source>
        <strain evidence="1 2">D2P1</strain>
    </source>
</reference>
<dbReference type="AlphaFoldDB" id="A0A7Y8GSC5"/>
<dbReference type="InterPro" id="IPR021276">
    <property type="entry name" value="DUF2855"/>
</dbReference>
<sequence length="375" mass="40769">MTTTLFLVRKDQLDTTRTVQLPEAPLSDGQVRVRIEQFAYTSNNITYAAFGESMDYWRFFPVVPQGDEAPWGIVPVWGFGVVVETKCAGVAEGERLYGYWPMASDAVLQPARVSPEGFFDAAPHRAALHPVYNHYLRCAVDPLHDPASEPLQALLRPLFLTAWLIDDFLADNAFFGTSQPGRRGAMLLSSASSKTAYATAAQLAHRPEVEVIGLTSAANVAFCQSLGVYSRVLTYDQLDALPTDTPCVYVDFAGNGALRKAVHSRFTALAYSCSIGGTHVDQLSGARDLPGPRPVLFFAPAQVKKRHADWGAAGFNERMARAWHAFTRQVSQPPAPWLVVQHHSGPEAVQAAHALVLGGRGDPRLGHMLSLSGGV</sequence>
<evidence type="ECO:0000313" key="2">
    <source>
        <dbReference type="Proteomes" id="UP000545507"/>
    </source>
</evidence>